<dbReference type="GeneID" id="110792358"/>
<gene>
    <name evidence="3" type="primary">LOC110792358</name>
</gene>
<keyword evidence="1" id="KW-0732">Signal</keyword>
<protein>
    <recommendedName>
        <fullName evidence="4">Defensin-like protein</fullName>
    </recommendedName>
</protein>
<reference evidence="3" key="2">
    <citation type="submission" date="2025-08" db="UniProtKB">
        <authorList>
            <consortium name="RefSeq"/>
        </authorList>
    </citation>
    <scope>IDENTIFICATION</scope>
    <source>
        <tissue evidence="3">Leaf</tissue>
    </source>
</reference>
<accession>A0A9R0JZH4</accession>
<dbReference type="RefSeq" id="XP_021852851.1">
    <property type="nucleotide sequence ID" value="XM_021997159.2"/>
</dbReference>
<feature type="chain" id="PRO_5040395426" description="Defensin-like protein" evidence="1">
    <location>
        <begin position="29"/>
        <end position="116"/>
    </location>
</feature>
<keyword evidence="2" id="KW-1185">Reference proteome</keyword>
<evidence type="ECO:0000313" key="2">
    <source>
        <dbReference type="Proteomes" id="UP000813463"/>
    </source>
</evidence>
<reference evidence="2" key="1">
    <citation type="journal article" date="2021" name="Nat. Commun.">
        <title>Genomic analyses provide insights into spinach domestication and the genetic basis of agronomic traits.</title>
        <authorList>
            <person name="Cai X."/>
            <person name="Sun X."/>
            <person name="Xu C."/>
            <person name="Sun H."/>
            <person name="Wang X."/>
            <person name="Ge C."/>
            <person name="Zhang Z."/>
            <person name="Wang Q."/>
            <person name="Fei Z."/>
            <person name="Jiao C."/>
            <person name="Wang Q."/>
        </authorList>
    </citation>
    <scope>NUCLEOTIDE SEQUENCE [LARGE SCALE GENOMIC DNA]</scope>
    <source>
        <strain evidence="2">cv. Varoflay</strain>
    </source>
</reference>
<dbReference type="AlphaFoldDB" id="A0A9R0JZH4"/>
<sequence>MARATTSTFFILTIMLVVFLNSSAPAVAVDETCKMTGEFCGGIVGFQCCDGLECILDGDYADAGGECKPTCPVAGEFCGGIAGIQCCKGLTCVLEGDFPDAGGKCTKGTHYKKSRY</sequence>
<dbReference type="Proteomes" id="UP000813463">
    <property type="component" value="Chromosome 4"/>
</dbReference>
<dbReference type="KEGG" id="soe:110792358"/>
<organism evidence="2 3">
    <name type="scientific">Spinacia oleracea</name>
    <name type="common">Spinach</name>
    <dbReference type="NCBI Taxonomy" id="3562"/>
    <lineage>
        <taxon>Eukaryota</taxon>
        <taxon>Viridiplantae</taxon>
        <taxon>Streptophyta</taxon>
        <taxon>Embryophyta</taxon>
        <taxon>Tracheophyta</taxon>
        <taxon>Spermatophyta</taxon>
        <taxon>Magnoliopsida</taxon>
        <taxon>eudicotyledons</taxon>
        <taxon>Gunneridae</taxon>
        <taxon>Pentapetalae</taxon>
        <taxon>Caryophyllales</taxon>
        <taxon>Chenopodiaceae</taxon>
        <taxon>Chenopodioideae</taxon>
        <taxon>Anserineae</taxon>
        <taxon>Spinacia</taxon>
    </lineage>
</organism>
<name>A0A9R0JZH4_SPIOL</name>
<evidence type="ECO:0008006" key="4">
    <source>
        <dbReference type="Google" id="ProtNLM"/>
    </source>
</evidence>
<proteinExistence type="predicted"/>
<dbReference type="OrthoDB" id="3799394at2759"/>
<feature type="signal peptide" evidence="1">
    <location>
        <begin position="1"/>
        <end position="28"/>
    </location>
</feature>
<evidence type="ECO:0000313" key="3">
    <source>
        <dbReference type="RefSeq" id="XP_021852851.1"/>
    </source>
</evidence>
<evidence type="ECO:0000256" key="1">
    <source>
        <dbReference type="SAM" id="SignalP"/>
    </source>
</evidence>